<dbReference type="GO" id="GO:0010427">
    <property type="term" value="F:abscisic acid binding"/>
    <property type="evidence" value="ECO:0007669"/>
    <property type="project" value="InterPro"/>
</dbReference>
<dbReference type="PANTHER" id="PTHR31213">
    <property type="entry name" value="OS08G0374000 PROTEIN-RELATED"/>
    <property type="match status" value="1"/>
</dbReference>
<keyword evidence="2" id="KW-0568">Pathogenesis-related protein</keyword>
<dbReference type="EMBL" id="JAUIZM010000005">
    <property type="protein sequence ID" value="KAK1385597.1"/>
    <property type="molecule type" value="Genomic_DNA"/>
</dbReference>
<gene>
    <name evidence="4" type="ORF">POM88_023332</name>
</gene>
<name>A0AAD8IGT4_9APIA</name>
<dbReference type="Pfam" id="PF00407">
    <property type="entry name" value="Bet_v_1"/>
    <property type="match status" value="1"/>
</dbReference>
<dbReference type="PANTHER" id="PTHR31213:SF55">
    <property type="entry name" value="STRESS-INDUCED PROTEIN SAM22"/>
    <property type="match status" value="1"/>
</dbReference>
<feature type="domain" description="Bet v I/Major latex protein" evidence="3">
    <location>
        <begin position="1"/>
        <end position="154"/>
    </location>
</feature>
<dbReference type="CDD" id="cd07816">
    <property type="entry name" value="Bet_v1-like"/>
    <property type="match status" value="1"/>
</dbReference>
<organism evidence="4 5">
    <name type="scientific">Heracleum sosnowskyi</name>
    <dbReference type="NCBI Taxonomy" id="360622"/>
    <lineage>
        <taxon>Eukaryota</taxon>
        <taxon>Viridiplantae</taxon>
        <taxon>Streptophyta</taxon>
        <taxon>Embryophyta</taxon>
        <taxon>Tracheophyta</taxon>
        <taxon>Spermatophyta</taxon>
        <taxon>Magnoliopsida</taxon>
        <taxon>eudicotyledons</taxon>
        <taxon>Gunneridae</taxon>
        <taxon>Pentapetalae</taxon>
        <taxon>asterids</taxon>
        <taxon>campanulids</taxon>
        <taxon>Apiales</taxon>
        <taxon>Apiaceae</taxon>
        <taxon>Apioideae</taxon>
        <taxon>apioid superclade</taxon>
        <taxon>Tordylieae</taxon>
        <taxon>Tordyliinae</taxon>
        <taxon>Heracleum</taxon>
    </lineage>
</organism>
<dbReference type="SUPFAM" id="SSF55961">
    <property type="entry name" value="Bet v1-like"/>
    <property type="match status" value="1"/>
</dbReference>
<dbReference type="InterPro" id="IPR000916">
    <property type="entry name" value="Bet_v_I/MLP"/>
</dbReference>
<dbReference type="InterPro" id="IPR024949">
    <property type="entry name" value="Bet_v_I_allergen"/>
</dbReference>
<dbReference type="GO" id="GO:0006952">
    <property type="term" value="P:defense response"/>
    <property type="evidence" value="ECO:0007669"/>
    <property type="project" value="UniProtKB-KW"/>
</dbReference>
<proteinExistence type="inferred from homology"/>
<accession>A0AAD8IGT4</accession>
<dbReference type="GO" id="GO:0009738">
    <property type="term" value="P:abscisic acid-activated signaling pathway"/>
    <property type="evidence" value="ECO:0007669"/>
    <property type="project" value="InterPro"/>
</dbReference>
<reference evidence="4" key="1">
    <citation type="submission" date="2023-02" db="EMBL/GenBank/DDBJ databases">
        <title>Genome of toxic invasive species Heracleum sosnowskyi carries increased number of genes despite the absence of recent whole-genome duplications.</title>
        <authorList>
            <person name="Schelkunov M."/>
            <person name="Shtratnikova V."/>
            <person name="Makarenko M."/>
            <person name="Klepikova A."/>
            <person name="Omelchenko D."/>
            <person name="Novikova G."/>
            <person name="Obukhova E."/>
            <person name="Bogdanov V."/>
            <person name="Penin A."/>
            <person name="Logacheva M."/>
        </authorList>
    </citation>
    <scope>NUCLEOTIDE SEQUENCE</scope>
    <source>
        <strain evidence="4">Hsosn_3</strain>
        <tissue evidence="4">Leaf</tissue>
    </source>
</reference>
<dbReference type="AlphaFoldDB" id="A0AAD8IGT4"/>
<evidence type="ECO:0000259" key="3">
    <source>
        <dbReference type="SMART" id="SM01037"/>
    </source>
</evidence>
<evidence type="ECO:0000313" key="5">
    <source>
        <dbReference type="Proteomes" id="UP001237642"/>
    </source>
</evidence>
<dbReference type="Proteomes" id="UP001237642">
    <property type="component" value="Unassembled WGS sequence"/>
</dbReference>
<dbReference type="FunFam" id="3.30.530.20:FF:000007">
    <property type="entry name" value="Major pollen allergen Bet v 1-A"/>
    <property type="match status" value="1"/>
</dbReference>
<dbReference type="GO" id="GO:0038023">
    <property type="term" value="F:signaling receptor activity"/>
    <property type="evidence" value="ECO:0007669"/>
    <property type="project" value="InterPro"/>
</dbReference>
<dbReference type="SMART" id="SM01037">
    <property type="entry name" value="Bet_v_1"/>
    <property type="match status" value="1"/>
</dbReference>
<comment type="caution">
    <text evidence="4">The sequence shown here is derived from an EMBL/GenBank/DDBJ whole genome shotgun (WGS) entry which is preliminary data.</text>
</comment>
<protein>
    <submittedName>
        <fullName evidence="4">Major allergen Pru ar like</fullName>
    </submittedName>
</protein>
<evidence type="ECO:0000313" key="4">
    <source>
        <dbReference type="EMBL" id="KAK1385597.1"/>
    </source>
</evidence>
<sequence>MGVQKTVVEAPSTVSAEKMYKGFLLDMDTVSPKVLPQLIKSVEILEGDGGVGTIKLVHLGEATEYTTMKQKVDVIDKAGLAYTYTTIGGDILVEGLESVVNEFVVVPTDGGCIVKNTTIYNTKGNAVLPEDKVKDATEKAALAFKAVEAYLLAN</sequence>
<keyword evidence="5" id="KW-1185">Reference proteome</keyword>
<reference evidence="4" key="2">
    <citation type="submission" date="2023-05" db="EMBL/GenBank/DDBJ databases">
        <authorList>
            <person name="Schelkunov M.I."/>
        </authorList>
    </citation>
    <scope>NUCLEOTIDE SEQUENCE</scope>
    <source>
        <strain evidence="4">Hsosn_3</strain>
        <tissue evidence="4">Leaf</tissue>
    </source>
</reference>
<dbReference type="InterPro" id="IPR050279">
    <property type="entry name" value="Plant_def-hormone_signal"/>
</dbReference>
<dbReference type="GO" id="GO:0005737">
    <property type="term" value="C:cytoplasm"/>
    <property type="evidence" value="ECO:0007669"/>
    <property type="project" value="TreeGrafter"/>
</dbReference>
<dbReference type="GO" id="GO:0005634">
    <property type="term" value="C:nucleus"/>
    <property type="evidence" value="ECO:0007669"/>
    <property type="project" value="TreeGrafter"/>
</dbReference>
<dbReference type="InterPro" id="IPR023393">
    <property type="entry name" value="START-like_dom_sf"/>
</dbReference>
<evidence type="ECO:0000256" key="2">
    <source>
        <dbReference type="RuleBase" id="RU000409"/>
    </source>
</evidence>
<dbReference type="GO" id="GO:0004864">
    <property type="term" value="F:protein phosphatase inhibitor activity"/>
    <property type="evidence" value="ECO:0007669"/>
    <property type="project" value="InterPro"/>
</dbReference>
<dbReference type="PRINTS" id="PR00634">
    <property type="entry name" value="BETALLERGEN"/>
</dbReference>
<dbReference type="PROSITE" id="PS00451">
    <property type="entry name" value="PATHOGENESIS_BETVI"/>
    <property type="match status" value="1"/>
</dbReference>
<evidence type="ECO:0000256" key="1">
    <source>
        <dbReference type="ARBA" id="ARBA00009744"/>
    </source>
</evidence>
<dbReference type="Gene3D" id="3.30.530.20">
    <property type="match status" value="1"/>
</dbReference>
<comment type="similarity">
    <text evidence="1 2">Belongs to the BetVI family.</text>
</comment>
<keyword evidence="2" id="KW-0611">Plant defense</keyword>